<dbReference type="Proteomes" id="UP000199183">
    <property type="component" value="Unassembled WGS sequence"/>
</dbReference>
<dbReference type="InterPro" id="IPR055170">
    <property type="entry name" value="GFO_IDH_MocA-like_dom"/>
</dbReference>
<dbReference type="Pfam" id="PF22725">
    <property type="entry name" value="GFO_IDH_MocA_C3"/>
    <property type="match status" value="1"/>
</dbReference>
<evidence type="ECO:0000256" key="2">
    <source>
        <dbReference type="ARBA" id="ARBA00023002"/>
    </source>
</evidence>
<name>A0A1H4NVQ6_9MICO</name>
<dbReference type="Gene3D" id="3.40.50.720">
    <property type="entry name" value="NAD(P)-binding Rossmann-like Domain"/>
    <property type="match status" value="1"/>
</dbReference>
<dbReference type="OrthoDB" id="9815825at2"/>
<evidence type="ECO:0000256" key="1">
    <source>
        <dbReference type="ARBA" id="ARBA00010928"/>
    </source>
</evidence>
<keyword evidence="2" id="KW-0560">Oxidoreductase</keyword>
<evidence type="ECO:0000259" key="5">
    <source>
        <dbReference type="Pfam" id="PF22725"/>
    </source>
</evidence>
<comment type="similarity">
    <text evidence="1">Belongs to the Gfo/Idh/MocA family.</text>
</comment>
<proteinExistence type="inferred from homology"/>
<evidence type="ECO:0000259" key="4">
    <source>
        <dbReference type="Pfam" id="PF01408"/>
    </source>
</evidence>
<evidence type="ECO:0000313" key="7">
    <source>
        <dbReference type="Proteomes" id="UP000199183"/>
    </source>
</evidence>
<gene>
    <name evidence="6" type="ORF">SAMN04489806_2320</name>
</gene>
<keyword evidence="3" id="KW-0520">NAD</keyword>
<dbReference type="RefSeq" id="WP_091184303.1">
    <property type="nucleotide sequence ID" value="NZ_FNRY01000001.1"/>
</dbReference>
<keyword evidence="7" id="KW-1185">Reference proteome</keyword>
<dbReference type="STRING" id="640635.SAMN04489806_2320"/>
<dbReference type="InterPro" id="IPR036291">
    <property type="entry name" value="NAD(P)-bd_dom_sf"/>
</dbReference>
<feature type="domain" description="Gfo/Idh/MocA-like oxidoreductase N-terminal" evidence="4">
    <location>
        <begin position="4"/>
        <end position="123"/>
    </location>
</feature>
<dbReference type="PANTHER" id="PTHR22604">
    <property type="entry name" value="OXIDOREDUCTASES"/>
    <property type="match status" value="1"/>
</dbReference>
<dbReference type="GO" id="GO:0000166">
    <property type="term" value="F:nucleotide binding"/>
    <property type="evidence" value="ECO:0007669"/>
    <property type="project" value="InterPro"/>
</dbReference>
<dbReference type="SUPFAM" id="SSF55347">
    <property type="entry name" value="Glyceraldehyde-3-phosphate dehydrogenase-like, C-terminal domain"/>
    <property type="match status" value="1"/>
</dbReference>
<organism evidence="6 7">
    <name type="scientific">Paramicrobacterium humi</name>
    <dbReference type="NCBI Taxonomy" id="640635"/>
    <lineage>
        <taxon>Bacteria</taxon>
        <taxon>Bacillati</taxon>
        <taxon>Actinomycetota</taxon>
        <taxon>Actinomycetes</taxon>
        <taxon>Micrococcales</taxon>
        <taxon>Microbacteriaceae</taxon>
        <taxon>Paramicrobacterium</taxon>
    </lineage>
</organism>
<dbReference type="InterPro" id="IPR050984">
    <property type="entry name" value="Gfo/Idh/MocA_domain"/>
</dbReference>
<dbReference type="Pfam" id="PF01408">
    <property type="entry name" value="GFO_IDH_MocA"/>
    <property type="match status" value="1"/>
</dbReference>
<evidence type="ECO:0000256" key="3">
    <source>
        <dbReference type="ARBA" id="ARBA00023027"/>
    </source>
</evidence>
<protein>
    <submittedName>
        <fullName evidence="6">Predicted dehydrogenase</fullName>
    </submittedName>
</protein>
<dbReference type="EMBL" id="FNRY01000001">
    <property type="protein sequence ID" value="SEB99260.1"/>
    <property type="molecule type" value="Genomic_DNA"/>
</dbReference>
<sequence>MLPVRIGILGAADIAPRALIEPASDIPGAEIVAVAARDLERARAFAEIHGIPRAFGSYEELLASDDVDAVYVPTPNGLHGRWTLAAIAAGKHVLCEKPFTANAHEAREVAAAAQTSGLVVMEAFHNLYHPVTQRLRELIVSGELGEITRVEAEFGFSIADEPDNVRWSLALAGGALMDVGCYPLRLMRALGLGEPSVVSATATEFSPDVDGTMTIELAFPHGVSGRAIGSMQSTPPGMRMSATITGTRGTAVSTFPFLPQLGNEFRITIGDIVRTETVTERTSYAFQLDAFIAAVRDGTRVESDAADAVNTMALIDDAYRAAGLPLREPTA</sequence>
<accession>A0A1H4NVQ6</accession>
<reference evidence="6 7" key="1">
    <citation type="submission" date="2016-10" db="EMBL/GenBank/DDBJ databases">
        <authorList>
            <person name="de Groot N.N."/>
        </authorList>
    </citation>
    <scope>NUCLEOTIDE SEQUENCE [LARGE SCALE GENOMIC DNA]</scope>
    <source>
        <strain evidence="6 7">DSM 21799</strain>
    </source>
</reference>
<dbReference type="AlphaFoldDB" id="A0A1H4NVQ6"/>
<dbReference type="SUPFAM" id="SSF51735">
    <property type="entry name" value="NAD(P)-binding Rossmann-fold domains"/>
    <property type="match status" value="1"/>
</dbReference>
<dbReference type="GO" id="GO:0016491">
    <property type="term" value="F:oxidoreductase activity"/>
    <property type="evidence" value="ECO:0007669"/>
    <property type="project" value="UniProtKB-KW"/>
</dbReference>
<dbReference type="PANTHER" id="PTHR22604:SF105">
    <property type="entry name" value="TRANS-1,2-DIHYDROBENZENE-1,2-DIOL DEHYDROGENASE"/>
    <property type="match status" value="1"/>
</dbReference>
<dbReference type="Gene3D" id="3.30.360.10">
    <property type="entry name" value="Dihydrodipicolinate Reductase, domain 2"/>
    <property type="match status" value="1"/>
</dbReference>
<dbReference type="InterPro" id="IPR000683">
    <property type="entry name" value="Gfo/Idh/MocA-like_OxRdtase_N"/>
</dbReference>
<evidence type="ECO:0000313" key="6">
    <source>
        <dbReference type="EMBL" id="SEB99260.1"/>
    </source>
</evidence>
<feature type="domain" description="GFO/IDH/MocA-like oxidoreductase" evidence="5">
    <location>
        <begin position="133"/>
        <end position="251"/>
    </location>
</feature>